<reference evidence="3" key="1">
    <citation type="journal article" date="2019" name="Int. J. Syst. Evol. Microbiol.">
        <title>The Global Catalogue of Microorganisms (GCM) 10K type strain sequencing project: providing services to taxonomists for standard genome sequencing and annotation.</title>
        <authorList>
            <consortium name="The Broad Institute Genomics Platform"/>
            <consortium name="The Broad Institute Genome Sequencing Center for Infectious Disease"/>
            <person name="Wu L."/>
            <person name="Ma J."/>
        </authorList>
    </citation>
    <scope>NUCLEOTIDE SEQUENCE [LARGE SCALE GENOMIC DNA]</scope>
    <source>
        <strain evidence="3">DFY28</strain>
    </source>
</reference>
<comment type="caution">
    <text evidence="2">The sequence shown here is derived from an EMBL/GenBank/DDBJ whole genome shotgun (WGS) entry which is preliminary data.</text>
</comment>
<dbReference type="EMBL" id="JBHUEY010000007">
    <property type="protein sequence ID" value="MFD1785568.1"/>
    <property type="molecule type" value="Genomic_DNA"/>
</dbReference>
<sequence>MFKGVNWIAVAVAFVVVYGVGFLWYGVLFTRAWTAALGREPDMSNPGLSMTLGALNTLLTVIGIAWLLARLGARTAMSGLAASLAAFVFFVLTASAMDYIYQGDSEQLFAIDIGYQLATFVLAGLVLGAMQRRVPAAAATA</sequence>
<feature type="transmembrane region" description="Helical" evidence="1">
    <location>
        <begin position="80"/>
        <end position="101"/>
    </location>
</feature>
<evidence type="ECO:0000256" key="1">
    <source>
        <dbReference type="SAM" id="Phobius"/>
    </source>
</evidence>
<keyword evidence="3" id="KW-1185">Reference proteome</keyword>
<feature type="transmembrane region" description="Helical" evidence="1">
    <location>
        <begin position="47"/>
        <end position="68"/>
    </location>
</feature>
<evidence type="ECO:0000313" key="2">
    <source>
        <dbReference type="EMBL" id="MFD1785568.1"/>
    </source>
</evidence>
<accession>A0ABW4N638</accession>
<feature type="transmembrane region" description="Helical" evidence="1">
    <location>
        <begin position="7"/>
        <end position="27"/>
    </location>
</feature>
<keyword evidence="1" id="KW-0812">Transmembrane</keyword>
<dbReference type="Pfam" id="PF08570">
    <property type="entry name" value="DUF1761"/>
    <property type="match status" value="1"/>
</dbReference>
<keyword evidence="1" id="KW-0472">Membrane</keyword>
<protein>
    <submittedName>
        <fullName evidence="2">DUF1761 domain-containing protein</fullName>
    </submittedName>
</protein>
<name>A0ABW4N638_9CAUL</name>
<proteinExistence type="predicted"/>
<dbReference type="InterPro" id="IPR013879">
    <property type="entry name" value="DUF1761"/>
</dbReference>
<organism evidence="2 3">
    <name type="scientific">Phenylobacterium terrae</name>
    <dbReference type="NCBI Taxonomy" id="2665495"/>
    <lineage>
        <taxon>Bacteria</taxon>
        <taxon>Pseudomonadati</taxon>
        <taxon>Pseudomonadota</taxon>
        <taxon>Alphaproteobacteria</taxon>
        <taxon>Caulobacterales</taxon>
        <taxon>Caulobacteraceae</taxon>
        <taxon>Phenylobacterium</taxon>
    </lineage>
</organism>
<keyword evidence="1" id="KW-1133">Transmembrane helix</keyword>
<dbReference type="RefSeq" id="WP_377281421.1">
    <property type="nucleotide sequence ID" value="NZ_JBHRSI010000003.1"/>
</dbReference>
<gene>
    <name evidence="2" type="ORF">ACFSC0_19380</name>
</gene>
<feature type="transmembrane region" description="Helical" evidence="1">
    <location>
        <begin position="113"/>
        <end position="130"/>
    </location>
</feature>
<evidence type="ECO:0000313" key="3">
    <source>
        <dbReference type="Proteomes" id="UP001597237"/>
    </source>
</evidence>
<dbReference type="Proteomes" id="UP001597237">
    <property type="component" value="Unassembled WGS sequence"/>
</dbReference>